<comment type="caution">
    <text evidence="2">The sequence shown here is derived from an EMBL/GenBank/DDBJ whole genome shotgun (WGS) entry which is preliminary data.</text>
</comment>
<evidence type="ECO:0000313" key="3">
    <source>
        <dbReference type="Proteomes" id="UP000003861"/>
    </source>
</evidence>
<reference evidence="2 3" key="2">
    <citation type="journal article" date="2013" name="PLoS ONE">
        <title>INDIGO - INtegrated Data Warehouse of MIcrobial GenOmes with Examples from the Red Sea Extremophiles.</title>
        <authorList>
            <person name="Alam I."/>
            <person name="Antunes A."/>
            <person name="Kamau A.A."/>
            <person name="Ba Alawi W."/>
            <person name="Kalkatawi M."/>
            <person name="Stingl U."/>
            <person name="Bajic V.B."/>
        </authorList>
    </citation>
    <scope>NUCLEOTIDE SEQUENCE [LARGE SCALE GENOMIC DNA]</scope>
    <source>
        <strain evidence="2 3">SARL4B</strain>
    </source>
</reference>
<feature type="transmembrane region" description="Helical" evidence="1">
    <location>
        <begin position="21"/>
        <end position="42"/>
    </location>
</feature>
<feature type="transmembrane region" description="Helical" evidence="1">
    <location>
        <begin position="97"/>
        <end position="115"/>
    </location>
</feature>
<dbReference type="OrthoDB" id="384354at2157"/>
<keyword evidence="1" id="KW-1133">Transmembrane helix</keyword>
<organism evidence="2 3">
    <name type="scientific">Halorhabdus tiamatea SARL4B</name>
    <dbReference type="NCBI Taxonomy" id="1033806"/>
    <lineage>
        <taxon>Archaea</taxon>
        <taxon>Methanobacteriati</taxon>
        <taxon>Methanobacteriota</taxon>
        <taxon>Stenosarchaea group</taxon>
        <taxon>Halobacteria</taxon>
        <taxon>Halobacteriales</taxon>
        <taxon>Haloarculaceae</taxon>
        <taxon>Halorhabdus</taxon>
    </lineage>
</organism>
<accession>U2F983</accession>
<keyword evidence="1" id="KW-0472">Membrane</keyword>
<dbReference type="EMBL" id="AFNT02000045">
    <property type="protein sequence ID" value="ERJ05059.1"/>
    <property type="molecule type" value="Genomic_DNA"/>
</dbReference>
<dbReference type="Proteomes" id="UP000003861">
    <property type="component" value="Unassembled WGS sequence"/>
</dbReference>
<gene>
    <name evidence="2" type="ORF">HLRTI_002931</name>
</gene>
<sequence length="137" mass="14478">MSPEEQREIDPRMLSVLRIGYRILVLGGGILAVSSLLNVVVFDGVSTAVLALSAFSFAFLSAAGTTGLEGRTVRAGLWVAAAGVLGFVISDPYSWDIFGPVTVIMAVGFFGWLVVEVSHGLGLSSDEELTLQPPNHK</sequence>
<feature type="transmembrane region" description="Helical" evidence="1">
    <location>
        <begin position="75"/>
        <end position="91"/>
    </location>
</feature>
<evidence type="ECO:0000313" key="2">
    <source>
        <dbReference type="EMBL" id="ERJ05059.1"/>
    </source>
</evidence>
<feature type="transmembrane region" description="Helical" evidence="1">
    <location>
        <begin position="48"/>
        <end position="68"/>
    </location>
</feature>
<dbReference type="RefSeq" id="WP_008527502.1">
    <property type="nucleotide sequence ID" value="NC_021921.1"/>
</dbReference>
<reference evidence="2 3" key="1">
    <citation type="journal article" date="2011" name="J. Bacteriol.">
        <title>Genome sequence of Halorhabdus tiamatea, the first archaeon isolated from a deep-sea anoxic brine lake.</title>
        <authorList>
            <person name="Antunes A."/>
            <person name="Alam I."/>
            <person name="Bajic V.B."/>
            <person name="Stingl U."/>
        </authorList>
    </citation>
    <scope>NUCLEOTIDE SEQUENCE [LARGE SCALE GENOMIC DNA]</scope>
    <source>
        <strain evidence="2 3">SARL4B</strain>
    </source>
</reference>
<evidence type="ECO:0000256" key="1">
    <source>
        <dbReference type="SAM" id="Phobius"/>
    </source>
</evidence>
<keyword evidence="1" id="KW-0812">Transmembrane</keyword>
<dbReference type="AlphaFoldDB" id="U2F983"/>
<name>U2F983_9EURY</name>
<dbReference type="GeneID" id="23798985"/>
<proteinExistence type="predicted"/>
<protein>
    <submittedName>
        <fullName evidence="2">Uncharacterized protein</fullName>
    </submittedName>
</protein>